<evidence type="ECO:0000256" key="2">
    <source>
        <dbReference type="SAM" id="MobiDB-lite"/>
    </source>
</evidence>
<feature type="region of interest" description="Disordered" evidence="2">
    <location>
        <begin position="152"/>
        <end position="177"/>
    </location>
</feature>
<organism evidence="3 4">
    <name type="scientific">Ruthenibacterium lactatiformans</name>
    <dbReference type="NCBI Taxonomy" id="1550024"/>
    <lineage>
        <taxon>Bacteria</taxon>
        <taxon>Bacillati</taxon>
        <taxon>Bacillota</taxon>
        <taxon>Clostridia</taxon>
        <taxon>Eubacteriales</taxon>
        <taxon>Oscillospiraceae</taxon>
        <taxon>Ruthenibacterium</taxon>
    </lineage>
</organism>
<dbReference type="RefSeq" id="WP_119980886.1">
    <property type="nucleotide sequence ID" value="NZ_CAUBBA010000055.1"/>
</dbReference>
<evidence type="ECO:0000256" key="1">
    <source>
        <dbReference type="SAM" id="Coils"/>
    </source>
</evidence>
<evidence type="ECO:0000313" key="3">
    <source>
        <dbReference type="EMBL" id="MST93084.1"/>
    </source>
</evidence>
<feature type="coiled-coil region" evidence="1">
    <location>
        <begin position="36"/>
        <end position="94"/>
    </location>
</feature>
<gene>
    <name evidence="3" type="ORF">FYJ76_14280</name>
</gene>
<dbReference type="Pfam" id="PF06810">
    <property type="entry name" value="Phage_scaffold"/>
    <property type="match status" value="1"/>
</dbReference>
<reference evidence="3 4" key="1">
    <citation type="submission" date="2019-08" db="EMBL/GenBank/DDBJ databases">
        <title>In-depth cultivation of the pig gut microbiome towards novel bacterial diversity and tailored functional studies.</title>
        <authorList>
            <person name="Wylensek D."/>
            <person name="Hitch T.C.A."/>
            <person name="Clavel T."/>
        </authorList>
    </citation>
    <scope>NUCLEOTIDE SEQUENCE [LARGE SCALE GENOMIC DNA]</scope>
    <source>
        <strain evidence="3 4">WCA3-601-WT-6J</strain>
    </source>
</reference>
<comment type="caution">
    <text evidence="3">The sequence shown here is derived from an EMBL/GenBank/DDBJ whole genome shotgun (WGS) entry which is preliminary data.</text>
</comment>
<dbReference type="InterPro" id="IPR009636">
    <property type="entry name" value="SCAF"/>
</dbReference>
<dbReference type="EMBL" id="VUNJ01000019">
    <property type="protein sequence ID" value="MST93084.1"/>
    <property type="molecule type" value="Genomic_DNA"/>
</dbReference>
<name>A0A6I2UAC7_9FIRM</name>
<keyword evidence="1" id="KW-0175">Coiled coil</keyword>
<proteinExistence type="predicted"/>
<protein>
    <recommendedName>
        <fullName evidence="5">Phage minor structural protein GP20</fullName>
    </recommendedName>
</protein>
<dbReference type="AlphaFoldDB" id="A0A6I2UAC7"/>
<sequence>MALEWLKPILGDAYTEKIEKAVSEQIGKGFVSRTDFNELKESKKSTDAQLSEANKTIESLQAADKDIEAVRKEAAEYKAKAEQAEKDAAEQLESYKFNAWFDGLVAQNHGRDGAVIRTLAGTERMDALRKSQNRDEDGKALFDDLLKNSAYAFEDQMPPPPPYAGGTGTTSFAGDNAAMRAAMGLPAEKK</sequence>
<evidence type="ECO:0000313" key="4">
    <source>
        <dbReference type="Proteomes" id="UP000431913"/>
    </source>
</evidence>
<evidence type="ECO:0008006" key="5">
    <source>
        <dbReference type="Google" id="ProtNLM"/>
    </source>
</evidence>
<dbReference type="Proteomes" id="UP000431913">
    <property type="component" value="Unassembled WGS sequence"/>
</dbReference>
<accession>A0A6I2UAC7</accession>